<reference evidence="2 3" key="1">
    <citation type="journal article" date="2009" name="Science">
        <title>Green evolution and dynamic adaptations revealed by genomes of the marine picoeukaryotes Micromonas.</title>
        <authorList>
            <person name="Worden A.Z."/>
            <person name="Lee J.H."/>
            <person name="Mock T."/>
            <person name="Rouze P."/>
            <person name="Simmons M.P."/>
            <person name="Aerts A.L."/>
            <person name="Allen A.E."/>
            <person name="Cuvelier M.L."/>
            <person name="Derelle E."/>
            <person name="Everett M.V."/>
            <person name="Foulon E."/>
            <person name="Grimwood J."/>
            <person name="Gundlach H."/>
            <person name="Henrissat B."/>
            <person name="Napoli C."/>
            <person name="McDonald S.M."/>
            <person name="Parker M.S."/>
            <person name="Rombauts S."/>
            <person name="Salamov A."/>
            <person name="Von Dassow P."/>
            <person name="Badger J.H."/>
            <person name="Coutinho P.M."/>
            <person name="Demir E."/>
            <person name="Dubchak I."/>
            <person name="Gentemann C."/>
            <person name="Eikrem W."/>
            <person name="Gready J.E."/>
            <person name="John U."/>
            <person name="Lanier W."/>
            <person name="Lindquist E.A."/>
            <person name="Lucas S."/>
            <person name="Mayer K.F."/>
            <person name="Moreau H."/>
            <person name="Not F."/>
            <person name="Otillar R."/>
            <person name="Panaud O."/>
            <person name="Pangilinan J."/>
            <person name="Paulsen I."/>
            <person name="Piegu B."/>
            <person name="Poliakov A."/>
            <person name="Robbens S."/>
            <person name="Schmutz J."/>
            <person name="Toulza E."/>
            <person name="Wyss T."/>
            <person name="Zelensky A."/>
            <person name="Zhou K."/>
            <person name="Armbrust E.V."/>
            <person name="Bhattacharya D."/>
            <person name="Goodenough U.W."/>
            <person name="Van de Peer Y."/>
            <person name="Grigoriev I.V."/>
        </authorList>
    </citation>
    <scope>NUCLEOTIDE SEQUENCE [LARGE SCALE GENOMIC DNA]</scope>
    <source>
        <strain evidence="3">RCC299 / NOUM17</strain>
    </source>
</reference>
<feature type="transmembrane region" description="Helical" evidence="1">
    <location>
        <begin position="276"/>
        <end position="297"/>
    </location>
</feature>
<dbReference type="OrthoDB" id="445675at2759"/>
<dbReference type="Pfam" id="PF04403">
    <property type="entry name" value="PqiA"/>
    <property type="match status" value="2"/>
</dbReference>
<keyword evidence="1" id="KW-0472">Membrane</keyword>
<evidence type="ECO:0000256" key="1">
    <source>
        <dbReference type="SAM" id="Phobius"/>
    </source>
</evidence>
<keyword evidence="1" id="KW-1133">Transmembrane helix</keyword>
<protein>
    <submittedName>
        <fullName evidence="2">Uncharacterized protein</fullName>
    </submittedName>
</protein>
<dbReference type="Proteomes" id="UP000002009">
    <property type="component" value="Chromosome 3"/>
</dbReference>
<proteinExistence type="predicted"/>
<feature type="transmembrane region" description="Helical" evidence="1">
    <location>
        <begin position="93"/>
        <end position="111"/>
    </location>
</feature>
<evidence type="ECO:0000313" key="3">
    <source>
        <dbReference type="Proteomes" id="UP000002009"/>
    </source>
</evidence>
<name>C1E2B8_MICCC</name>
<dbReference type="KEGG" id="mis:MICPUN_107957"/>
<feature type="transmembrane region" description="Helical" evidence="1">
    <location>
        <begin position="213"/>
        <end position="234"/>
    </location>
</feature>
<dbReference type="InParanoid" id="C1E2B8"/>
<dbReference type="RefSeq" id="XP_002500631.1">
    <property type="nucleotide sequence ID" value="XM_002500585.1"/>
</dbReference>
<dbReference type="OMA" id="LLITHIM"/>
<feature type="transmembrane region" description="Helical" evidence="1">
    <location>
        <begin position="142"/>
        <end position="162"/>
    </location>
</feature>
<accession>C1E2B8</accession>
<sequence>MLSASIVKPDGGSDIAPLTLPPLFEFTLDNSVRDMWNAGVYPLSILIAVFSGGWPYFKLALMLLAWYSPMGVLSTSARGYLLRSVDALGKWSLIDTFVMTLFQVAFRFHVITPPSSVPFQSSSDDTGVGSFAQLDAMVEPRYGFHVFLFATVLSLFLGHFALGWHRHAVGEDLAGVDPKDEGEEDEDNDDNVARWRRVGGNERKRIALRNGMAGCLSFAAVLLVVGVFATSIRFDFKGLAGFVLGRGGATREYSLVSLALNIPGGELSHVGVQVSLWVFVIVMPAAQLVALALLWLMPMTASSQRRMEIVAEICGAWAALDVFLVAALAAVLQIGRFTEFIVGDACDGINKVLREISNLGGDGLDPLRLNGDDVCFDVDTRMESGCWVLVCAAGCIAMVMHRSTVRARRVKEQAEPVVEEEV</sequence>
<dbReference type="InterPro" id="IPR007498">
    <property type="entry name" value="PqiA-like"/>
</dbReference>
<evidence type="ECO:0000313" key="2">
    <source>
        <dbReference type="EMBL" id="ACO61889.1"/>
    </source>
</evidence>
<gene>
    <name evidence="2" type="ORF">MICPUN_107957</name>
</gene>
<organism evidence="2 3">
    <name type="scientific">Micromonas commoda (strain RCC299 / NOUM17 / CCMP2709)</name>
    <name type="common">Picoplanktonic green alga</name>
    <dbReference type="NCBI Taxonomy" id="296587"/>
    <lineage>
        <taxon>Eukaryota</taxon>
        <taxon>Viridiplantae</taxon>
        <taxon>Chlorophyta</taxon>
        <taxon>Mamiellophyceae</taxon>
        <taxon>Mamiellales</taxon>
        <taxon>Mamiellaceae</taxon>
        <taxon>Micromonas</taxon>
    </lineage>
</organism>
<dbReference type="EMBL" id="CP001324">
    <property type="protein sequence ID" value="ACO61889.1"/>
    <property type="molecule type" value="Genomic_DNA"/>
</dbReference>
<keyword evidence="3" id="KW-1185">Reference proteome</keyword>
<keyword evidence="1" id="KW-0812">Transmembrane</keyword>
<dbReference type="GeneID" id="8241822"/>
<dbReference type="PANTHER" id="PTHR34730:SF1">
    <property type="entry name" value="PARAQUAT-INDUCIBLE PROTEIN A"/>
    <property type="match status" value="1"/>
</dbReference>
<dbReference type="PANTHER" id="PTHR34730">
    <property type="entry name" value="UNNAMED PRODUCT"/>
    <property type="match status" value="1"/>
</dbReference>
<feature type="transmembrane region" description="Helical" evidence="1">
    <location>
        <begin position="309"/>
        <end position="332"/>
    </location>
</feature>
<feature type="transmembrane region" description="Helical" evidence="1">
    <location>
        <begin position="38"/>
        <end position="57"/>
    </location>
</feature>
<dbReference type="AlphaFoldDB" id="C1E2B8"/>
<dbReference type="eggNOG" id="ENOG502QS2P">
    <property type="taxonomic scope" value="Eukaryota"/>
</dbReference>